<organism evidence="1 2">
    <name type="scientific">Capnocytophaga ochracea</name>
    <dbReference type="NCBI Taxonomy" id="1018"/>
    <lineage>
        <taxon>Bacteria</taxon>
        <taxon>Pseudomonadati</taxon>
        <taxon>Bacteroidota</taxon>
        <taxon>Flavobacteriia</taxon>
        <taxon>Flavobacteriales</taxon>
        <taxon>Flavobacteriaceae</taxon>
        <taxon>Capnocytophaga</taxon>
    </lineage>
</organism>
<dbReference type="AlphaFoldDB" id="A0AA46W6F0"/>
<evidence type="ECO:0000313" key="1">
    <source>
        <dbReference type="EMBL" id="UZD39843.1"/>
    </source>
</evidence>
<dbReference type="Pfam" id="PF13715">
    <property type="entry name" value="CarbopepD_reg_2"/>
    <property type="match status" value="1"/>
</dbReference>
<proteinExistence type="predicted"/>
<name>A0AA46W6F0_CAPOC</name>
<keyword evidence="1" id="KW-0645">Protease</keyword>
<dbReference type="Gene3D" id="2.60.40.1120">
    <property type="entry name" value="Carboxypeptidase-like, regulatory domain"/>
    <property type="match status" value="1"/>
</dbReference>
<dbReference type="SUPFAM" id="SSF49464">
    <property type="entry name" value="Carboxypeptidase regulatory domain-like"/>
    <property type="match status" value="1"/>
</dbReference>
<keyword evidence="1" id="KW-0378">Hydrolase</keyword>
<dbReference type="RefSeq" id="WP_264859884.1">
    <property type="nucleotide sequence ID" value="NZ_CP110230.1"/>
</dbReference>
<dbReference type="EMBL" id="CP110230">
    <property type="protein sequence ID" value="UZD39843.1"/>
    <property type="molecule type" value="Genomic_DNA"/>
</dbReference>
<dbReference type="GO" id="GO:0004180">
    <property type="term" value="F:carboxypeptidase activity"/>
    <property type="evidence" value="ECO:0007669"/>
    <property type="project" value="UniProtKB-KW"/>
</dbReference>
<gene>
    <name evidence="1" type="ORF">OL231_06505</name>
</gene>
<sequence>MNKSFLLLFFCMYSFISYSQKILKSTIKDEKGTPIEYVNIGIVGTHKGTISDAHGNFSLEKLQPKPTDSIYFSHISYERRAICIKDFQNDKPIVLTEKEIMLAPIDVSAKTKQLKTLKGKGIRFVGAILYYTPEDMKTQEEFPETIGDFVNLKTNWVATEFHITCIKNNTEKAVFRLNFFQMNNQEMSPLTEKPIYITIPKTESKIDVVEKFRVPIPKGKIWIELQPIDIQGEEKARIVFPASRSLGYARYDTTFEKIPLGAGLSFAIKGYEYEVVE</sequence>
<accession>A0AA46W6F0</accession>
<dbReference type="InterPro" id="IPR008969">
    <property type="entry name" value="CarboxyPept-like_regulatory"/>
</dbReference>
<protein>
    <submittedName>
        <fullName evidence="1">Carboxypeptidase-like regulatory domain-containing protein</fullName>
    </submittedName>
</protein>
<reference evidence="1" key="1">
    <citation type="submission" date="2022-10" db="EMBL/GenBank/DDBJ databases">
        <title>Complete genome sequence of Capnocytophaga ochracea KCOM 2812 isolated from actinomycosis lesion.</title>
        <authorList>
            <person name="Kook J.-K."/>
            <person name="Park S.-N."/>
            <person name="Lim Y.K."/>
        </authorList>
    </citation>
    <scope>NUCLEOTIDE SEQUENCE</scope>
    <source>
        <strain evidence="1">KCOM 28121</strain>
    </source>
</reference>
<dbReference type="Proteomes" id="UP001163262">
    <property type="component" value="Chromosome"/>
</dbReference>
<keyword evidence="1" id="KW-0121">Carboxypeptidase</keyword>
<evidence type="ECO:0000313" key="2">
    <source>
        <dbReference type="Proteomes" id="UP001163262"/>
    </source>
</evidence>